<reference evidence="2 3" key="1">
    <citation type="submission" date="2019-06" db="EMBL/GenBank/DDBJ databases">
        <title>Genome analyses of bacteria isolated from kimchi.</title>
        <authorList>
            <person name="Lee S."/>
            <person name="Ahn S."/>
            <person name="Roh S."/>
        </authorList>
    </citation>
    <scope>NUCLEOTIDE SEQUENCE [LARGE SCALE GENOMIC DNA]</scope>
    <source>
        <strain evidence="2 3">CBA3630</strain>
    </source>
</reference>
<dbReference type="RefSeq" id="WP_010295453.1">
    <property type="nucleotide sequence ID" value="NZ_PDDE01000002.1"/>
</dbReference>
<feature type="domain" description="Anti-bacteriophage protein A/HamA C-terminal" evidence="1">
    <location>
        <begin position="25"/>
        <end position="294"/>
    </location>
</feature>
<gene>
    <name evidence="2" type="ORF">FGL85_08565</name>
</gene>
<dbReference type="InterPro" id="IPR014976">
    <property type="entry name" value="AbpA_HamA_C"/>
</dbReference>
<dbReference type="EMBL" id="CP042383">
    <property type="protein sequence ID" value="QEA43081.1"/>
    <property type="molecule type" value="Genomic_DNA"/>
</dbReference>
<evidence type="ECO:0000259" key="1">
    <source>
        <dbReference type="Pfam" id="PF08878"/>
    </source>
</evidence>
<dbReference type="Proteomes" id="UP000321296">
    <property type="component" value="Chromosome"/>
</dbReference>
<name>A0A5B8T369_LEUPS</name>
<dbReference type="Pfam" id="PF08878">
    <property type="entry name" value="HamA"/>
    <property type="match status" value="1"/>
</dbReference>
<sequence>MVKVAKSTINAVNSFERLDDIILFKERVDSTHLQTFIPRINGRDFDVLSIQEKLMEVVNDFALTRLKVNKYVNNQEFARLSKEARQTFRAYSSNTGELGELFLYTFLEGQMRAPQILSKMSLKTTPGDYTKKSDGIHYYKLPESDKYHLIFGEAKMYTRLIEGFKKAFESIAEHQSGKEFEKSLISSQIENEFIEPEDKNLIYSLLYPTESVVKLKVSDAFGIFIGFEIKNYDGPGISEDGYEKWLKNTIMEYIQSKIGTIEKQITDNNLIGNNFYVYLMPFFDLKQTRTNLTKGITE</sequence>
<proteinExistence type="predicted"/>
<dbReference type="KEGG" id="lpse:FGL85_08565"/>
<protein>
    <submittedName>
        <fullName evidence="2">DUF1837 domain-containing protein</fullName>
    </submittedName>
</protein>
<organism evidence="2 3">
    <name type="scientific">Leuconostoc pseudomesenteroides</name>
    <dbReference type="NCBI Taxonomy" id="33968"/>
    <lineage>
        <taxon>Bacteria</taxon>
        <taxon>Bacillati</taxon>
        <taxon>Bacillota</taxon>
        <taxon>Bacilli</taxon>
        <taxon>Lactobacillales</taxon>
        <taxon>Lactobacillaceae</taxon>
        <taxon>Leuconostoc</taxon>
    </lineage>
</organism>
<evidence type="ECO:0000313" key="3">
    <source>
        <dbReference type="Proteomes" id="UP000321296"/>
    </source>
</evidence>
<evidence type="ECO:0000313" key="2">
    <source>
        <dbReference type="EMBL" id="QEA43081.1"/>
    </source>
</evidence>
<dbReference type="AlphaFoldDB" id="A0A5B8T369"/>
<accession>A0A5B8T369</accession>